<evidence type="ECO:0000313" key="2">
    <source>
        <dbReference type="EMBL" id="CEG47787.1"/>
    </source>
</evidence>
<dbReference type="PANTHER" id="PTHR21847:SF1">
    <property type="entry name" value="EF-HAND CALCIUM-BINDING DOMAIN-CONTAINING PROTEIN 10"/>
    <property type="match status" value="1"/>
</dbReference>
<dbReference type="OMA" id="SMLLFYR"/>
<feature type="domain" description="EF-hand" evidence="1">
    <location>
        <begin position="66"/>
        <end position="101"/>
    </location>
</feature>
<dbReference type="SUPFAM" id="SSF47391">
    <property type="entry name" value="Dimerization-anchoring domain of cAMP-dependent PK regulatory subunit"/>
    <property type="match status" value="1"/>
</dbReference>
<dbReference type="PANTHER" id="PTHR21847">
    <property type="entry name" value="EF-HAND CALCIUM-BINDING DOMAIN-CONTAINING PROTEIN 10"/>
    <property type="match status" value="1"/>
</dbReference>
<organism evidence="2 3">
    <name type="scientific">Plasmopara halstedii</name>
    <name type="common">Downy mildew of sunflower</name>
    <dbReference type="NCBI Taxonomy" id="4781"/>
    <lineage>
        <taxon>Eukaryota</taxon>
        <taxon>Sar</taxon>
        <taxon>Stramenopiles</taxon>
        <taxon>Oomycota</taxon>
        <taxon>Peronosporomycetes</taxon>
        <taxon>Peronosporales</taxon>
        <taxon>Peronosporaceae</taxon>
        <taxon>Plasmopara</taxon>
    </lineage>
</organism>
<dbReference type="EMBL" id="CCYD01002864">
    <property type="protein sequence ID" value="CEG47787.1"/>
    <property type="molecule type" value="Genomic_DNA"/>
</dbReference>
<dbReference type="CDD" id="cd22976">
    <property type="entry name" value="DD_EFCAB10"/>
    <property type="match status" value="1"/>
</dbReference>
<dbReference type="InterPro" id="IPR039879">
    <property type="entry name" value="EFC10"/>
</dbReference>
<dbReference type="RefSeq" id="XP_024584156.1">
    <property type="nucleotide sequence ID" value="XM_024718793.1"/>
</dbReference>
<name>A0A0N7L7R2_PLAHL</name>
<dbReference type="PROSITE" id="PS50222">
    <property type="entry name" value="EF_HAND_2"/>
    <property type="match status" value="1"/>
</dbReference>
<keyword evidence="3" id="KW-1185">Reference proteome</keyword>
<reference evidence="3" key="1">
    <citation type="submission" date="2014-09" db="EMBL/GenBank/DDBJ databases">
        <authorList>
            <person name="Sharma Rahul"/>
            <person name="Thines Marco"/>
        </authorList>
    </citation>
    <scope>NUCLEOTIDE SEQUENCE [LARGE SCALE GENOMIC DNA]</scope>
</reference>
<dbReference type="InterPro" id="IPR002048">
    <property type="entry name" value="EF_hand_dom"/>
</dbReference>
<sequence length="135" mass="15543">MSSDVNMKDPKVQAELYMASHGIKELFHRLGALLLYHRPSNPREFLFQSLKKMQDAKQTQRHIPFFDDKDLKAMFLAFDIKEQGYITLEQYDQALLNFGIETPTICLPESATMIGQALFIRSVTQELKHASASFM</sequence>
<dbReference type="GeneID" id="36400178"/>
<dbReference type="InterPro" id="IPR049760">
    <property type="entry name" value="DD_EFCAB10"/>
</dbReference>
<dbReference type="STRING" id="4781.A0A0N7L7R2"/>
<proteinExistence type="predicted"/>
<evidence type="ECO:0000259" key="1">
    <source>
        <dbReference type="PROSITE" id="PS50222"/>
    </source>
</evidence>
<dbReference type="InterPro" id="IPR011992">
    <property type="entry name" value="EF-hand-dom_pair"/>
</dbReference>
<dbReference type="GO" id="GO:0005509">
    <property type="term" value="F:calcium ion binding"/>
    <property type="evidence" value="ECO:0007669"/>
    <property type="project" value="InterPro"/>
</dbReference>
<dbReference type="Gene3D" id="1.20.890.10">
    <property type="entry name" value="cAMP-dependent protein kinase regulatory subunit, dimerization-anchoring domain"/>
    <property type="match status" value="1"/>
</dbReference>
<dbReference type="Proteomes" id="UP000054928">
    <property type="component" value="Unassembled WGS sequence"/>
</dbReference>
<dbReference type="InterPro" id="IPR056587">
    <property type="entry name" value="EF_EFCAB10_C"/>
</dbReference>
<evidence type="ECO:0000313" key="3">
    <source>
        <dbReference type="Proteomes" id="UP000054928"/>
    </source>
</evidence>
<accession>A0A0N7L7R2</accession>
<dbReference type="Pfam" id="PF24548">
    <property type="entry name" value="EF_EFCAB10_C"/>
    <property type="match status" value="1"/>
</dbReference>
<dbReference type="SUPFAM" id="SSF47473">
    <property type="entry name" value="EF-hand"/>
    <property type="match status" value="1"/>
</dbReference>
<protein>
    <submittedName>
        <fullName evidence="2">Ef-hand calcium-binding domain-containing protein 10-like</fullName>
    </submittedName>
</protein>
<dbReference type="AlphaFoldDB" id="A0A0N7L7R2"/>
<dbReference type="OrthoDB" id="10260455at2759"/>